<evidence type="ECO:0000256" key="4">
    <source>
        <dbReference type="ARBA" id="ARBA00022556"/>
    </source>
</evidence>
<evidence type="ECO:0000256" key="6">
    <source>
        <dbReference type="ARBA" id="ARBA00022801"/>
    </source>
</evidence>
<evidence type="ECO:0000313" key="13">
    <source>
        <dbReference type="Proteomes" id="UP000315889"/>
    </source>
</evidence>
<dbReference type="InterPro" id="IPR043461">
    <property type="entry name" value="LpxH-like"/>
</dbReference>
<reference evidence="12 13" key="1">
    <citation type="submission" date="2019-02" db="EMBL/GenBank/DDBJ databases">
        <title>Prokaryotic population dynamics and viral predation in marine succession experiment using metagenomics: the confinement effect.</title>
        <authorList>
            <person name="Haro-Moreno J.M."/>
            <person name="Rodriguez-Valera F."/>
            <person name="Lopez-Perez M."/>
        </authorList>
    </citation>
    <scope>NUCLEOTIDE SEQUENCE [LARGE SCALE GENOMIC DNA]</scope>
    <source>
        <strain evidence="12">MED-G170</strain>
    </source>
</reference>
<name>A0A520MGF1_9GAMM</name>
<gene>
    <name evidence="10" type="primary">lpxH</name>
    <name evidence="12" type="ORF">EVB03_05140</name>
</gene>
<evidence type="ECO:0000256" key="3">
    <source>
        <dbReference type="ARBA" id="ARBA00022519"/>
    </source>
</evidence>
<comment type="catalytic activity">
    <reaction evidence="10">
        <text>UDP-2-N,3-O-bis[(3R)-3-hydroxytetradecanoyl]-alpha-D-glucosamine + H2O = 2-N,3-O-bis[(3R)-3-hydroxytetradecanoyl]-alpha-D-glucosaminyl 1-phosphate + UMP + 2 H(+)</text>
        <dbReference type="Rhea" id="RHEA:25213"/>
        <dbReference type="ChEBI" id="CHEBI:15377"/>
        <dbReference type="ChEBI" id="CHEBI:15378"/>
        <dbReference type="ChEBI" id="CHEBI:57865"/>
        <dbReference type="ChEBI" id="CHEBI:57957"/>
        <dbReference type="ChEBI" id="CHEBI:78847"/>
        <dbReference type="EC" id="3.6.1.54"/>
    </reaction>
</comment>
<comment type="cofactor">
    <cofactor evidence="10">
        <name>Mn(2+)</name>
        <dbReference type="ChEBI" id="CHEBI:29035"/>
    </cofactor>
    <text evidence="10">Binds 2 Mn(2+) ions per subunit in a binuclear metal center.</text>
</comment>
<comment type="similarity">
    <text evidence="10">Belongs to the LpxH family.</text>
</comment>
<dbReference type="EC" id="3.6.1.54" evidence="10"/>
<keyword evidence="6 10" id="KW-0378">Hydrolase</keyword>
<feature type="binding site" evidence="10">
    <location>
        <begin position="79"/>
        <end position="80"/>
    </location>
    <ligand>
        <name>substrate</name>
    </ligand>
</feature>
<feature type="binding site" evidence="10">
    <location>
        <position position="41"/>
    </location>
    <ligand>
        <name>Mn(2+)</name>
        <dbReference type="ChEBI" id="CHEBI:29035"/>
        <label>2</label>
    </ligand>
</feature>
<protein>
    <recommendedName>
        <fullName evidence="10">UDP-2,3-diacylglucosamine hydrolase</fullName>
        <ecNumber evidence="10">3.6.1.54</ecNumber>
    </recommendedName>
    <alternativeName>
        <fullName evidence="10">UDP-2,3-diacylglucosamine diphosphatase</fullName>
    </alternativeName>
</protein>
<keyword evidence="9 10" id="KW-0464">Manganese</keyword>
<dbReference type="NCBIfam" id="NF003743">
    <property type="entry name" value="PRK05340.1"/>
    <property type="match status" value="1"/>
</dbReference>
<dbReference type="AlphaFoldDB" id="A0A520MGF1"/>
<evidence type="ECO:0000259" key="11">
    <source>
        <dbReference type="Pfam" id="PF00149"/>
    </source>
</evidence>
<comment type="subcellular location">
    <subcellularLocation>
        <location evidence="10">Cell inner membrane</location>
        <topology evidence="10">Peripheral membrane protein</topology>
        <orientation evidence="10">Cytoplasmic side</orientation>
    </subcellularLocation>
</comment>
<keyword evidence="4 10" id="KW-0441">Lipid A biosynthesis</keyword>
<dbReference type="Proteomes" id="UP000315889">
    <property type="component" value="Unassembled WGS sequence"/>
</dbReference>
<feature type="binding site" evidence="10">
    <location>
        <position position="114"/>
    </location>
    <ligand>
        <name>Mn(2+)</name>
        <dbReference type="ChEBI" id="CHEBI:29035"/>
        <label>2</label>
    </ligand>
</feature>
<comment type="caution">
    <text evidence="12">The sequence shown here is derived from an EMBL/GenBank/DDBJ whole genome shotgun (WGS) entry which is preliminary data.</text>
</comment>
<dbReference type="CDD" id="cd07398">
    <property type="entry name" value="MPP_YbbF-LpxH"/>
    <property type="match status" value="1"/>
</dbReference>
<feature type="domain" description="Calcineurin-like phosphoesterase" evidence="11">
    <location>
        <begin position="1"/>
        <end position="199"/>
    </location>
</feature>
<accession>A0A520MGF1</accession>
<dbReference type="SUPFAM" id="SSF56300">
    <property type="entry name" value="Metallo-dependent phosphatases"/>
    <property type="match status" value="1"/>
</dbReference>
<dbReference type="UniPathway" id="UPA00359">
    <property type="reaction ID" value="UER00480"/>
</dbReference>
<dbReference type="Pfam" id="PF00149">
    <property type="entry name" value="Metallophos"/>
    <property type="match status" value="1"/>
</dbReference>
<feature type="binding site" evidence="10">
    <location>
        <position position="197"/>
    </location>
    <ligand>
        <name>Mn(2+)</name>
        <dbReference type="ChEBI" id="CHEBI:29035"/>
        <label>1</label>
    </ligand>
</feature>
<keyword evidence="2 10" id="KW-0444">Lipid biosynthesis</keyword>
<evidence type="ECO:0000256" key="10">
    <source>
        <dbReference type="HAMAP-Rule" id="MF_00575"/>
    </source>
</evidence>
<keyword evidence="8 10" id="KW-0472">Membrane</keyword>
<feature type="binding site" evidence="10">
    <location>
        <position position="195"/>
    </location>
    <ligand>
        <name>Mn(2+)</name>
        <dbReference type="ChEBI" id="CHEBI:29035"/>
        <label>2</label>
    </ligand>
</feature>
<evidence type="ECO:0000256" key="5">
    <source>
        <dbReference type="ARBA" id="ARBA00022723"/>
    </source>
</evidence>
<dbReference type="GO" id="GO:0030145">
    <property type="term" value="F:manganese ion binding"/>
    <property type="evidence" value="ECO:0007669"/>
    <property type="project" value="UniProtKB-UniRule"/>
</dbReference>
<dbReference type="GO" id="GO:0008758">
    <property type="term" value="F:UDP-2,3-diacylglucosamine hydrolase activity"/>
    <property type="evidence" value="ECO:0007669"/>
    <property type="project" value="UniProtKB-UniRule"/>
</dbReference>
<dbReference type="HAMAP" id="MF_00575">
    <property type="entry name" value="LpxH"/>
    <property type="match status" value="1"/>
</dbReference>
<evidence type="ECO:0000256" key="1">
    <source>
        <dbReference type="ARBA" id="ARBA00022475"/>
    </source>
</evidence>
<evidence type="ECO:0000313" key="12">
    <source>
        <dbReference type="EMBL" id="RZO20303.1"/>
    </source>
</evidence>
<feature type="binding site" evidence="10">
    <location>
        <position position="164"/>
    </location>
    <ligand>
        <name>substrate</name>
    </ligand>
</feature>
<dbReference type="EMBL" id="SHBP01000005">
    <property type="protein sequence ID" value="RZO20303.1"/>
    <property type="molecule type" value="Genomic_DNA"/>
</dbReference>
<keyword evidence="5 10" id="KW-0479">Metal-binding</keyword>
<dbReference type="NCBIfam" id="TIGR01854">
    <property type="entry name" value="lipid_A_lpxH"/>
    <property type="match status" value="1"/>
</dbReference>
<evidence type="ECO:0000256" key="8">
    <source>
        <dbReference type="ARBA" id="ARBA00023136"/>
    </source>
</evidence>
<dbReference type="InterPro" id="IPR029052">
    <property type="entry name" value="Metallo-depent_PP-like"/>
</dbReference>
<dbReference type="InterPro" id="IPR010138">
    <property type="entry name" value="UDP-diacylglucosamine_Hdrlase"/>
</dbReference>
<sequence length="237" mass="26939">MSVLFVSDIHLSPERPAIVRAFLDFLSQPHTETEALYILGDLFEAWIGDDDPSEMALNVKNALKALSEKGVKLYVQRGNRDFTLGKNFASQTGAQLLEDEHVIDYFGLTALVMHGDSLCTDDLDYQKFRRKSRHPIYLWCLIHLPLKIRQNIASNWRRKSAAANSNKASHIMDVNPQAVNEVMSKHNVTTLIHGHTHRPDTHHIDTGRRIVLGDWDQKGWCLTLNEQGLNQTSFTIV</sequence>
<organism evidence="12 13">
    <name type="scientific">SAR92 clade bacterium</name>
    <dbReference type="NCBI Taxonomy" id="2315479"/>
    <lineage>
        <taxon>Bacteria</taxon>
        <taxon>Pseudomonadati</taxon>
        <taxon>Pseudomonadota</taxon>
        <taxon>Gammaproteobacteria</taxon>
        <taxon>Cellvibrionales</taxon>
        <taxon>Porticoccaceae</taxon>
        <taxon>SAR92 clade</taxon>
    </lineage>
</organism>
<feature type="binding site" evidence="10">
    <location>
        <position position="8"/>
    </location>
    <ligand>
        <name>Mn(2+)</name>
        <dbReference type="ChEBI" id="CHEBI:29035"/>
        <label>1</label>
    </ligand>
</feature>
<feature type="binding site" evidence="10">
    <location>
        <position position="10"/>
    </location>
    <ligand>
        <name>Mn(2+)</name>
        <dbReference type="ChEBI" id="CHEBI:29035"/>
        <label>1</label>
    </ligand>
</feature>
<evidence type="ECO:0000256" key="2">
    <source>
        <dbReference type="ARBA" id="ARBA00022516"/>
    </source>
</evidence>
<feature type="binding site" evidence="10">
    <location>
        <position position="160"/>
    </location>
    <ligand>
        <name>substrate</name>
    </ligand>
</feature>
<dbReference type="Gene3D" id="3.60.21.10">
    <property type="match status" value="1"/>
</dbReference>
<keyword evidence="1 10" id="KW-1003">Cell membrane</keyword>
<keyword evidence="3 10" id="KW-0997">Cell inner membrane</keyword>
<dbReference type="InterPro" id="IPR004843">
    <property type="entry name" value="Calcineurin-like_PHP"/>
</dbReference>
<dbReference type="GO" id="GO:0005737">
    <property type="term" value="C:cytoplasm"/>
    <property type="evidence" value="ECO:0007669"/>
    <property type="project" value="InterPro"/>
</dbReference>
<evidence type="ECO:0000256" key="9">
    <source>
        <dbReference type="ARBA" id="ARBA00023211"/>
    </source>
</evidence>
<feature type="binding site" evidence="10">
    <location>
        <position position="79"/>
    </location>
    <ligand>
        <name>Mn(2+)</name>
        <dbReference type="ChEBI" id="CHEBI:29035"/>
        <label>2</label>
    </ligand>
</feature>
<feature type="binding site" evidence="10">
    <location>
        <position position="195"/>
    </location>
    <ligand>
        <name>substrate</name>
    </ligand>
</feature>
<feature type="binding site" evidence="10">
    <location>
        <position position="167"/>
    </location>
    <ligand>
        <name>substrate</name>
    </ligand>
</feature>
<comment type="function">
    <text evidence="10">Hydrolyzes the pyrophosphate bond of UDP-2,3-diacylglucosamine to yield 2,3-diacylglucosamine 1-phosphate (lipid X) and UMP by catalyzing the attack of water at the alpha-P atom. Involved in the biosynthesis of lipid A, a phosphorylated glycolipid that anchors the lipopolysaccharide to the outer membrane of the cell.</text>
</comment>
<dbReference type="GO" id="GO:0009245">
    <property type="term" value="P:lipid A biosynthetic process"/>
    <property type="evidence" value="ECO:0007669"/>
    <property type="project" value="UniProtKB-UniRule"/>
</dbReference>
<feature type="binding site" evidence="10">
    <location>
        <position position="122"/>
    </location>
    <ligand>
        <name>substrate</name>
    </ligand>
</feature>
<keyword evidence="7 10" id="KW-0443">Lipid metabolism</keyword>
<feature type="binding site" evidence="10">
    <location>
        <position position="41"/>
    </location>
    <ligand>
        <name>Mn(2+)</name>
        <dbReference type="ChEBI" id="CHEBI:29035"/>
        <label>1</label>
    </ligand>
</feature>
<evidence type="ECO:0000256" key="7">
    <source>
        <dbReference type="ARBA" id="ARBA00023098"/>
    </source>
</evidence>
<dbReference type="GO" id="GO:0019897">
    <property type="term" value="C:extrinsic component of plasma membrane"/>
    <property type="evidence" value="ECO:0007669"/>
    <property type="project" value="UniProtKB-UniRule"/>
</dbReference>
<dbReference type="PANTHER" id="PTHR34990:SF1">
    <property type="entry name" value="UDP-2,3-DIACYLGLUCOSAMINE HYDROLASE"/>
    <property type="match status" value="1"/>
</dbReference>
<comment type="pathway">
    <text evidence="10">Glycolipid biosynthesis; lipid IV(A) biosynthesis; lipid IV(A) from (3R)-3-hydroxytetradecanoyl-[acyl-carrier-protein] and UDP-N-acetyl-alpha-D-glucosamine: step 4/6.</text>
</comment>
<proteinExistence type="inferred from homology"/>
<dbReference type="PANTHER" id="PTHR34990">
    <property type="entry name" value="UDP-2,3-DIACYLGLUCOSAMINE HYDROLASE-RELATED"/>
    <property type="match status" value="1"/>
</dbReference>